<feature type="compositionally biased region" description="Basic and acidic residues" evidence="2">
    <location>
        <begin position="357"/>
        <end position="383"/>
    </location>
</feature>
<dbReference type="InterPro" id="IPR011701">
    <property type="entry name" value="MFS"/>
</dbReference>
<dbReference type="SUPFAM" id="SSF103473">
    <property type="entry name" value="MFS general substrate transporter"/>
    <property type="match status" value="1"/>
</dbReference>
<gene>
    <name evidence="5" type="ORF">B0A54_10496</name>
</gene>
<feature type="compositionally biased region" description="Basic and acidic residues" evidence="2">
    <location>
        <begin position="1019"/>
        <end position="1028"/>
    </location>
</feature>
<feature type="region of interest" description="Disordered" evidence="2">
    <location>
        <begin position="357"/>
        <end position="399"/>
    </location>
</feature>
<feature type="transmembrane region" description="Helical" evidence="3">
    <location>
        <begin position="599"/>
        <end position="616"/>
    </location>
</feature>
<proteinExistence type="predicted"/>
<keyword evidence="3" id="KW-0472">Membrane</keyword>
<feature type="transmembrane region" description="Helical" evidence="3">
    <location>
        <begin position="628"/>
        <end position="645"/>
    </location>
</feature>
<feature type="compositionally biased region" description="Basic and acidic residues" evidence="2">
    <location>
        <begin position="1037"/>
        <end position="1050"/>
    </location>
</feature>
<dbReference type="CDD" id="cd17324">
    <property type="entry name" value="MFS_NepI_like"/>
    <property type="match status" value="1"/>
</dbReference>
<evidence type="ECO:0000313" key="6">
    <source>
        <dbReference type="Proteomes" id="UP000310066"/>
    </source>
</evidence>
<protein>
    <recommendedName>
        <fullName evidence="4">Major facilitator superfamily (MFS) profile domain-containing protein</fullName>
    </recommendedName>
</protein>
<dbReference type="Gene3D" id="1.20.1250.20">
    <property type="entry name" value="MFS general substrate transporter like domains"/>
    <property type="match status" value="1"/>
</dbReference>
<feature type="region of interest" description="Disordered" evidence="2">
    <location>
        <begin position="35"/>
        <end position="56"/>
    </location>
</feature>
<feature type="domain" description="Major facilitator superfamily (MFS) profile" evidence="4">
    <location>
        <begin position="559"/>
        <end position="940"/>
    </location>
</feature>
<reference evidence="5 6" key="1">
    <citation type="submission" date="2017-03" db="EMBL/GenBank/DDBJ databases">
        <title>Genomes of endolithic fungi from Antarctica.</title>
        <authorList>
            <person name="Coleine C."/>
            <person name="Masonjones S."/>
            <person name="Stajich J.E."/>
        </authorList>
    </citation>
    <scope>NUCLEOTIDE SEQUENCE [LARGE SCALE GENOMIC DNA]</scope>
    <source>
        <strain evidence="5 6">CCFEE 5311</strain>
    </source>
</reference>
<evidence type="ECO:0000313" key="5">
    <source>
        <dbReference type="EMBL" id="TKA37894.1"/>
    </source>
</evidence>
<dbReference type="GO" id="GO:0022857">
    <property type="term" value="F:transmembrane transporter activity"/>
    <property type="evidence" value="ECO:0007669"/>
    <property type="project" value="InterPro"/>
</dbReference>
<dbReference type="InterPro" id="IPR036259">
    <property type="entry name" value="MFS_trans_sf"/>
</dbReference>
<dbReference type="Gene3D" id="3.30.710.10">
    <property type="entry name" value="Potassium Channel Kv1.1, Chain A"/>
    <property type="match status" value="1"/>
</dbReference>
<feature type="transmembrane region" description="Helical" evidence="3">
    <location>
        <begin position="558"/>
        <end position="579"/>
    </location>
</feature>
<dbReference type="GO" id="GO:0016020">
    <property type="term" value="C:membrane"/>
    <property type="evidence" value="ECO:0007669"/>
    <property type="project" value="UniProtKB-SubCell"/>
</dbReference>
<feature type="region of interest" description="Disordered" evidence="2">
    <location>
        <begin position="974"/>
        <end position="1062"/>
    </location>
</feature>
<dbReference type="Proteomes" id="UP000310066">
    <property type="component" value="Unassembled WGS sequence"/>
</dbReference>
<dbReference type="InterPro" id="IPR011333">
    <property type="entry name" value="SKP1/BTB/POZ_sf"/>
</dbReference>
<dbReference type="OrthoDB" id="2105912at2759"/>
<dbReference type="PANTHER" id="PTHR42910">
    <property type="entry name" value="TRANSPORTER SCO4007-RELATED"/>
    <property type="match status" value="1"/>
</dbReference>
<feature type="compositionally biased region" description="Polar residues" evidence="2">
    <location>
        <begin position="979"/>
        <end position="988"/>
    </location>
</feature>
<dbReference type="STRING" id="329885.A0A4U0UPX9"/>
<feature type="compositionally biased region" description="Basic and acidic residues" evidence="2">
    <location>
        <begin position="518"/>
        <end position="528"/>
    </location>
</feature>
<feature type="transmembrane region" description="Helical" evidence="3">
    <location>
        <begin position="800"/>
        <end position="820"/>
    </location>
</feature>
<dbReference type="AlphaFoldDB" id="A0A4U0UPX9"/>
<keyword evidence="3" id="KW-1133">Transmembrane helix</keyword>
<sequence length="1062" mass="118458">MTDLKAPPAFDPSYTANSHQFSLASREPFEWQLPQDQTRPCDHQPLSHPTQIEDSDMDPELHQERDALRIIMGESTHTLFQEQYEGRHLLFAGVDDYDPPSHLSRSYLNSLESAPTTERSFLEWYPTGNATLTFPGRDGELQTIGGIPPWVIASRCPLLGMAFEESRSGPHLHLEALSPPAALPLLRYLYTGSYAMTSAAGDYFRDVPTSVLLHCELYRLADIYELPELRSEAYLNVFRQCEFRCSSPDKPIELCAAIRFIYEHLQGHEQIIDAIVNYCVSCFQRHHLGDDEHFKELAYTIRPFHQALCRNSMGREFADESESAYYKSSNNRGTDYLPAAAAIIRLPFRAYRPDEYASRDCPEPRCDDPLYHTHSNGDDDAPSRKRQYGSKPDTSRKSVLTLAMRQRATTVVPKHEQRIAPGTEAMSYSQVVHELAAGDGNQNANLSSDEDYDIVARPEAVEAMSTDDETYTDCDWKRAKMSRGEQQSADDDAGNHSAAEKRPQMPNVTNDSSDASDTEDRTKPESTDRPQSLWQRTYATVFWTPRRLRWDPDSPPKFSLGLNILFGFAGAFTVANLYYNHPILNILAQDFGVPYVRVSDIPTLAQAGYAVGLLFLCPLGDMFERRPFVLTLVLFTATMSIGLAVTKSLAVFSAIQFITAVTTVTPQLMLPLVGDLAPPNRRAAAMSIVVSGLMLGILLARLLSGIMTQYVSWRYVYWLSVALQYLIFIFLWLFMPDYPATNKGGMNYFKMLWSILPMVAKHPVLVQACLISFFTSATFTNFWTVLTFLLAGAPYHYDPVTIGLFALVGIVSMVCGPFYARAVIDRFVPWFSVILGMIWCLIGISLGTYTGTFTVAGPIIQAFLGDFGMQTAQIANRSAIFTVEPKGRNRVNTAFMVATFCGQLVGTSVGSHLFARGGWIASGSYSMGSIGVALLITLARGPWEEGWIGWHGGLGIYKKSKDSATGKAAVEERSALRRMNTNEPQSQAVDADVEKGEPHKDQHRHTHGHDDQNEVNATDVEKALEMRAAENQYGSETPHHNTSAEREKVAQIEPVVPIDGQA</sequence>
<feature type="region of interest" description="Disordered" evidence="2">
    <location>
        <begin position="1"/>
        <end position="21"/>
    </location>
</feature>
<evidence type="ECO:0000259" key="4">
    <source>
        <dbReference type="PROSITE" id="PS50850"/>
    </source>
</evidence>
<accession>A0A4U0UPX9</accession>
<feature type="transmembrane region" description="Helical" evidence="3">
    <location>
        <begin position="715"/>
        <end position="734"/>
    </location>
</feature>
<feature type="compositionally biased region" description="Polar residues" evidence="2">
    <location>
        <begin position="506"/>
        <end position="515"/>
    </location>
</feature>
<feature type="transmembrane region" description="Helical" evidence="3">
    <location>
        <begin position="651"/>
        <end position="672"/>
    </location>
</feature>
<keyword evidence="3" id="KW-0812">Transmembrane</keyword>
<dbReference type="PANTHER" id="PTHR42910:SF1">
    <property type="entry name" value="MAJOR FACILITATOR SUPERFAMILY (MFS) PROFILE DOMAIN-CONTAINING PROTEIN"/>
    <property type="match status" value="1"/>
</dbReference>
<dbReference type="Pfam" id="PF07690">
    <property type="entry name" value="MFS_1"/>
    <property type="match status" value="1"/>
</dbReference>
<feature type="transmembrane region" description="Helical" evidence="3">
    <location>
        <begin position="755"/>
        <end position="780"/>
    </location>
</feature>
<feature type="region of interest" description="Disordered" evidence="2">
    <location>
        <begin position="480"/>
        <end position="531"/>
    </location>
</feature>
<dbReference type="EMBL" id="NAJP01000048">
    <property type="protein sequence ID" value="TKA37894.1"/>
    <property type="molecule type" value="Genomic_DNA"/>
</dbReference>
<dbReference type="CDD" id="cd18186">
    <property type="entry name" value="BTB_POZ_ZBTB_KLHL-like"/>
    <property type="match status" value="1"/>
</dbReference>
<dbReference type="PROSITE" id="PS50850">
    <property type="entry name" value="MFS"/>
    <property type="match status" value="1"/>
</dbReference>
<organism evidence="5 6">
    <name type="scientific">Friedmanniomyces endolithicus</name>
    <dbReference type="NCBI Taxonomy" id="329885"/>
    <lineage>
        <taxon>Eukaryota</taxon>
        <taxon>Fungi</taxon>
        <taxon>Dikarya</taxon>
        <taxon>Ascomycota</taxon>
        <taxon>Pezizomycotina</taxon>
        <taxon>Dothideomycetes</taxon>
        <taxon>Dothideomycetidae</taxon>
        <taxon>Mycosphaerellales</taxon>
        <taxon>Teratosphaeriaceae</taxon>
        <taxon>Friedmanniomyces</taxon>
    </lineage>
</organism>
<comment type="caution">
    <text evidence="5">The sequence shown here is derived from an EMBL/GenBank/DDBJ whole genome shotgun (WGS) entry which is preliminary data.</text>
</comment>
<dbReference type="InterPro" id="IPR020846">
    <property type="entry name" value="MFS_dom"/>
</dbReference>
<evidence type="ECO:0000256" key="2">
    <source>
        <dbReference type="SAM" id="MobiDB-lite"/>
    </source>
</evidence>
<feature type="transmembrane region" description="Helical" evidence="3">
    <location>
        <begin position="827"/>
        <end position="849"/>
    </location>
</feature>
<name>A0A4U0UPX9_9PEZI</name>
<comment type="subcellular location">
    <subcellularLocation>
        <location evidence="1">Membrane</location>
        <topology evidence="1">Multi-pass membrane protein</topology>
    </subcellularLocation>
</comment>
<feature type="transmembrane region" description="Helical" evidence="3">
    <location>
        <begin position="684"/>
        <end position="703"/>
    </location>
</feature>
<evidence type="ECO:0000256" key="3">
    <source>
        <dbReference type="SAM" id="Phobius"/>
    </source>
</evidence>
<evidence type="ECO:0000256" key="1">
    <source>
        <dbReference type="ARBA" id="ARBA00004141"/>
    </source>
</evidence>